<dbReference type="InterPro" id="IPR032877">
    <property type="entry name" value="Transposase_HTH"/>
</dbReference>
<dbReference type="Pfam" id="PF14690">
    <property type="entry name" value="Zn_ribbon_ISL3"/>
    <property type="match status" value="1"/>
</dbReference>
<dbReference type="AlphaFoldDB" id="I7LH60"/>
<keyword evidence="5" id="KW-1185">Reference proteome</keyword>
<dbReference type="NCBIfam" id="NF033550">
    <property type="entry name" value="transpos_ISL3"/>
    <property type="match status" value="1"/>
</dbReference>
<name>I7LH60_9CLOT</name>
<dbReference type="InterPro" id="IPR002560">
    <property type="entry name" value="Transposase_DDE"/>
</dbReference>
<proteinExistence type="predicted"/>
<accession>I7LH60</accession>
<protein>
    <submittedName>
        <fullName evidence="4">Transposase, IS204/IS1001/IS1096/IS1165</fullName>
    </submittedName>
</protein>
<feature type="domain" description="Transposase IS204/IS1001/IS1096/IS1165 zinc-finger" evidence="3">
    <location>
        <begin position="4"/>
        <end position="42"/>
    </location>
</feature>
<dbReference type="InterPro" id="IPR029261">
    <property type="entry name" value="Transposase_Znf"/>
</dbReference>
<feature type="domain" description="Transposase IS204/IS1001/IS1096/IS1165 helix-turn-helix" evidence="2">
    <location>
        <begin position="48"/>
        <end position="97"/>
    </location>
</feature>
<reference evidence="4 5" key="1">
    <citation type="journal article" date="2011" name="J. Bacteriol.">
        <title>Draft genome sequence of Caloramator australicus strain RC3T, a thermoanaerobe from the Great Artesian Basin of Australia.</title>
        <authorList>
            <person name="Ogg C.D."/>
            <person name="Patel B.K.C."/>
        </authorList>
    </citation>
    <scope>NUCLEOTIDE SEQUENCE [LARGE SCALE GENOMIC DNA]</scope>
    <source>
        <strain evidence="4 5">RC3</strain>
    </source>
</reference>
<evidence type="ECO:0000259" key="3">
    <source>
        <dbReference type="Pfam" id="PF14690"/>
    </source>
</evidence>
<organism evidence="4 5">
    <name type="scientific">Caloramator australicus RC3</name>
    <dbReference type="NCBI Taxonomy" id="857293"/>
    <lineage>
        <taxon>Bacteria</taxon>
        <taxon>Bacillati</taxon>
        <taxon>Bacillota</taxon>
        <taxon>Clostridia</taxon>
        <taxon>Eubacteriales</taxon>
        <taxon>Clostridiaceae</taxon>
        <taxon>Caloramator</taxon>
    </lineage>
</organism>
<gene>
    <name evidence="4" type="ORF">CAAU_1712</name>
</gene>
<dbReference type="InterPro" id="IPR047951">
    <property type="entry name" value="Transpos_ISL3"/>
</dbReference>
<evidence type="ECO:0000313" key="4">
    <source>
        <dbReference type="EMBL" id="CCJ33796.1"/>
    </source>
</evidence>
<dbReference type="Pfam" id="PF13542">
    <property type="entry name" value="HTH_Tnp_ISL3"/>
    <property type="match status" value="1"/>
</dbReference>
<dbReference type="Proteomes" id="UP000007652">
    <property type="component" value="Unassembled WGS sequence"/>
</dbReference>
<dbReference type="Pfam" id="PF01610">
    <property type="entry name" value="DDE_Tnp_ISL3"/>
    <property type="match status" value="1"/>
</dbReference>
<dbReference type="eggNOG" id="COG3464">
    <property type="taxonomic scope" value="Bacteria"/>
</dbReference>
<dbReference type="PANTHER" id="PTHR33498:SF1">
    <property type="entry name" value="TRANSPOSASE FOR INSERTION SEQUENCE ELEMENT IS1557"/>
    <property type="match status" value="1"/>
</dbReference>
<evidence type="ECO:0000259" key="1">
    <source>
        <dbReference type="Pfam" id="PF01610"/>
    </source>
</evidence>
<dbReference type="EMBL" id="CAKP01000093">
    <property type="protein sequence ID" value="CCJ33796.1"/>
    <property type="molecule type" value="Genomic_DNA"/>
</dbReference>
<evidence type="ECO:0000313" key="5">
    <source>
        <dbReference type="Proteomes" id="UP000007652"/>
    </source>
</evidence>
<comment type="caution">
    <text evidence="4">The sequence shown here is derived from an EMBL/GenBank/DDBJ whole genome shotgun (WGS) entry which is preliminary data.</text>
</comment>
<dbReference type="STRING" id="857293.CAAU_1712"/>
<dbReference type="PANTHER" id="PTHR33498">
    <property type="entry name" value="TRANSPOSASE FOR INSERTION SEQUENCE ELEMENT IS1557"/>
    <property type="match status" value="1"/>
</dbReference>
<evidence type="ECO:0000259" key="2">
    <source>
        <dbReference type="Pfam" id="PF13542"/>
    </source>
</evidence>
<feature type="domain" description="Transposase IS204/IS1001/IS1096/IS1165 DDE" evidence="1">
    <location>
        <begin position="110"/>
        <end position="346"/>
    </location>
</feature>
<sequence length="351" mass="41823">MPYGSTTSKVHDYRTQKIKDILIQNKKTYIVLKKRRYVCKNCGKRFFENLDFLPKYLRITNRLFAYIINELSSLGSMSSIASKANISFHTVKRIFDMVSYSTPDYLPEVISIDEFIGNSGNSDYHCIIVDPVNHKVIDIIKDRKLHVLCSYFKKIKNRDKVKYVIIDMWKPYVEIVKTFFKNATIIIDKFHFMRYNTWAIEGVRQRIQKNMDPKLRRYYKRSRKLILAKYESLDEESKGELNIMLLYNDELRQAHFLKERFYKISNAKSSSEARKLLKEWIDLARRSGIKEYISCANTLSRWFKEIVNSFDVPYTNGGTEGFNNKIKVIKRNAFGFRNFERFRNRIIHCCR</sequence>